<organism evidence="2 3">
    <name type="scientific">Pseudomonas frederiksbergensis</name>
    <dbReference type="NCBI Taxonomy" id="104087"/>
    <lineage>
        <taxon>Bacteria</taxon>
        <taxon>Pseudomonadati</taxon>
        <taxon>Pseudomonadota</taxon>
        <taxon>Gammaproteobacteria</taxon>
        <taxon>Pseudomonadales</taxon>
        <taxon>Pseudomonadaceae</taxon>
        <taxon>Pseudomonas</taxon>
    </lineage>
</organism>
<evidence type="ECO:0008006" key="4">
    <source>
        <dbReference type="Google" id="ProtNLM"/>
    </source>
</evidence>
<dbReference type="EMBL" id="CP023466">
    <property type="protein sequence ID" value="ATE77262.1"/>
    <property type="molecule type" value="Genomic_DNA"/>
</dbReference>
<name>A0AB33EA40_9PSED</name>
<evidence type="ECO:0000313" key="2">
    <source>
        <dbReference type="EMBL" id="ATE77262.1"/>
    </source>
</evidence>
<feature type="compositionally biased region" description="Basic and acidic residues" evidence="1">
    <location>
        <begin position="72"/>
        <end position="88"/>
    </location>
</feature>
<evidence type="ECO:0000256" key="1">
    <source>
        <dbReference type="SAM" id="MobiDB-lite"/>
    </source>
</evidence>
<feature type="region of interest" description="Disordered" evidence="1">
    <location>
        <begin position="65"/>
        <end position="99"/>
    </location>
</feature>
<proteinExistence type="predicted"/>
<accession>A0AB33EA40</accession>
<dbReference type="AlphaFoldDB" id="A0AB33EA40"/>
<reference evidence="2 3" key="1">
    <citation type="submission" date="2017-09" db="EMBL/GenBank/DDBJ databases">
        <title>Complete Genome sequence of Lysobacter capsici KNU-15.</title>
        <authorList>
            <person name="Kim M.-C."/>
            <person name="Yi H."/>
            <person name="Lee D.-W."/>
            <person name="Shin J.-H."/>
        </authorList>
    </citation>
    <scope>NUCLEOTIDE SEQUENCE [LARGE SCALE GENOMIC DNA]</scope>
    <source>
        <strain evidence="2 3">KNU-15</strain>
    </source>
</reference>
<dbReference type="Proteomes" id="UP000218385">
    <property type="component" value="Chromosome"/>
</dbReference>
<sequence length="99" mass="11229">MNTLWRRSLLPLGYVAAPKSEQSPFFVSATHSSGSKLPRHRFLTDSRFHYPSEASPRRTITRCARPDAFAGKSDRRTARSYKGMEPRSRACSRSHNSTT</sequence>
<gene>
    <name evidence="2" type="ORF">CNN82_12845</name>
</gene>
<evidence type="ECO:0000313" key="3">
    <source>
        <dbReference type="Proteomes" id="UP000218385"/>
    </source>
</evidence>
<protein>
    <recommendedName>
        <fullName evidence="4">Secreted protein</fullName>
    </recommendedName>
</protein>